<dbReference type="AlphaFoldDB" id="A0A9Y1ISA3"/>
<organism evidence="11">
    <name type="scientific">Grapholita molesta</name>
    <name type="common">Oriental fruit moth</name>
    <name type="synonym">Cydia molesta</name>
    <dbReference type="NCBI Taxonomy" id="192188"/>
    <lineage>
        <taxon>Eukaryota</taxon>
        <taxon>Metazoa</taxon>
        <taxon>Ecdysozoa</taxon>
        <taxon>Arthropoda</taxon>
        <taxon>Hexapoda</taxon>
        <taxon>Insecta</taxon>
        <taxon>Pterygota</taxon>
        <taxon>Neoptera</taxon>
        <taxon>Endopterygota</taxon>
        <taxon>Lepidoptera</taxon>
        <taxon>Glossata</taxon>
        <taxon>Ditrysia</taxon>
        <taxon>Tortricoidea</taxon>
        <taxon>Tortricidae</taxon>
        <taxon>Olethreutinae</taxon>
        <taxon>Grapholitini</taxon>
        <taxon>Grapholita</taxon>
    </lineage>
</organism>
<keyword evidence="4 10" id="KW-0812">Transmembrane</keyword>
<evidence type="ECO:0000256" key="1">
    <source>
        <dbReference type="ARBA" id="ARBA00004651"/>
    </source>
</evidence>
<evidence type="ECO:0000256" key="2">
    <source>
        <dbReference type="ARBA" id="ARBA00022475"/>
    </source>
</evidence>
<keyword evidence="7 10" id="KW-0472">Membrane</keyword>
<evidence type="ECO:0000313" key="11">
    <source>
        <dbReference type="EMBL" id="WEG72112.1"/>
    </source>
</evidence>
<protein>
    <recommendedName>
        <fullName evidence="10">Odorant receptor</fullName>
    </recommendedName>
</protein>
<evidence type="ECO:0000256" key="7">
    <source>
        <dbReference type="ARBA" id="ARBA00023136"/>
    </source>
</evidence>
<dbReference type="GO" id="GO:0004984">
    <property type="term" value="F:olfactory receptor activity"/>
    <property type="evidence" value="ECO:0007669"/>
    <property type="project" value="InterPro"/>
</dbReference>
<feature type="transmembrane region" description="Helical" evidence="10">
    <location>
        <begin position="317"/>
        <end position="334"/>
    </location>
</feature>
<feature type="transmembrane region" description="Helical" evidence="10">
    <location>
        <begin position="374"/>
        <end position="393"/>
    </location>
</feature>
<keyword evidence="6 10" id="KW-1133">Transmembrane helix</keyword>
<dbReference type="GO" id="GO:0005549">
    <property type="term" value="F:odorant binding"/>
    <property type="evidence" value="ECO:0007669"/>
    <property type="project" value="InterPro"/>
</dbReference>
<reference evidence="11" key="1">
    <citation type="submission" date="2022-06" db="EMBL/GenBank/DDBJ databases">
        <authorList>
            <person name="Shang L."/>
        </authorList>
    </citation>
    <scope>NUCLEOTIDE SEQUENCE</scope>
</reference>
<evidence type="ECO:0000256" key="3">
    <source>
        <dbReference type="ARBA" id="ARBA00022606"/>
    </source>
</evidence>
<evidence type="ECO:0000256" key="10">
    <source>
        <dbReference type="RuleBase" id="RU351113"/>
    </source>
</evidence>
<proteinExistence type="evidence at transcript level"/>
<evidence type="ECO:0000256" key="8">
    <source>
        <dbReference type="ARBA" id="ARBA00023170"/>
    </source>
</evidence>
<sequence length="410" mass="47634">MDETIDTYHRVLSVTGITIFAKNNWDSKLWLSLQLFNVLIGFLTIIFTSSFVIVNMSDILVCIQGACIWTTGLIMFISFAICLVFRKQFRQFLNEMGFKDAMLEMPLIEYVLKLEQTGRMNELKGMVVNSQEKLLKLTRVLLKTYVFCVWACATLYLSDSVLRMFTREDDDLRLLGFEMWVPWSLKNFNVYLITYAFNAYSGYLCCVAYPGFQLTIILLVGQTIRQLRILTYILLNLDELVLEMTGQRGERWQANCTSILSQCVDHYIKLKRFSNQLNVICRPFYLALILDAIMLVCVCSVKIAISDKTSPETMKYYVHELCFIMVVLMFCILGQQVENECARLETAVTENWYIFDRTHKMHVLIFKMALSQRMPIYIFGTITLSAPTFTWFLKTGMSFFTLVMSVLDEN</sequence>
<dbReference type="PANTHER" id="PTHR21137">
    <property type="entry name" value="ODORANT RECEPTOR"/>
    <property type="match status" value="1"/>
</dbReference>
<dbReference type="EMBL" id="ON926829">
    <property type="protein sequence ID" value="WEG72112.1"/>
    <property type="molecule type" value="mRNA"/>
</dbReference>
<dbReference type="InterPro" id="IPR004117">
    <property type="entry name" value="7tm6_olfct_rcpt"/>
</dbReference>
<feature type="transmembrane region" description="Helical" evidence="10">
    <location>
        <begin position="29"/>
        <end position="53"/>
    </location>
</feature>
<accession>A0A9Y1ISA3</accession>
<keyword evidence="5 10" id="KW-0552">Olfaction</keyword>
<keyword evidence="9 10" id="KW-0807">Transducer</keyword>
<dbReference type="Pfam" id="PF02949">
    <property type="entry name" value="7tm_6"/>
    <property type="match status" value="1"/>
</dbReference>
<evidence type="ECO:0000256" key="9">
    <source>
        <dbReference type="ARBA" id="ARBA00023224"/>
    </source>
</evidence>
<keyword evidence="2" id="KW-1003">Cell membrane</keyword>
<dbReference type="GO" id="GO:0007165">
    <property type="term" value="P:signal transduction"/>
    <property type="evidence" value="ECO:0007669"/>
    <property type="project" value="UniProtKB-KW"/>
</dbReference>
<feature type="transmembrane region" description="Helical" evidence="10">
    <location>
        <begin position="200"/>
        <end position="220"/>
    </location>
</feature>
<feature type="transmembrane region" description="Helical" evidence="10">
    <location>
        <begin position="284"/>
        <end position="305"/>
    </location>
</feature>
<keyword evidence="3 10" id="KW-0716">Sensory transduction</keyword>
<evidence type="ECO:0000256" key="6">
    <source>
        <dbReference type="ARBA" id="ARBA00022989"/>
    </source>
</evidence>
<evidence type="ECO:0000256" key="5">
    <source>
        <dbReference type="ARBA" id="ARBA00022725"/>
    </source>
</evidence>
<feature type="transmembrane region" description="Helical" evidence="10">
    <location>
        <begin position="59"/>
        <end position="85"/>
    </location>
</feature>
<evidence type="ECO:0000256" key="4">
    <source>
        <dbReference type="ARBA" id="ARBA00022692"/>
    </source>
</evidence>
<dbReference type="GO" id="GO:0005886">
    <property type="term" value="C:plasma membrane"/>
    <property type="evidence" value="ECO:0007669"/>
    <property type="project" value="UniProtKB-SubCell"/>
</dbReference>
<name>A0A9Y1ISA3_GRAMO</name>
<dbReference type="PANTHER" id="PTHR21137:SF35">
    <property type="entry name" value="ODORANT RECEPTOR 19A-RELATED"/>
    <property type="match status" value="1"/>
</dbReference>
<comment type="similarity">
    <text evidence="10">Belongs to the insect chemoreceptor superfamily. Heteromeric odorant receptor channel (TC 1.A.69) family.</text>
</comment>
<feature type="transmembrane region" description="Helical" evidence="10">
    <location>
        <begin position="140"/>
        <end position="158"/>
    </location>
</feature>
<keyword evidence="8 10" id="KW-0675">Receptor</keyword>
<comment type="subcellular location">
    <subcellularLocation>
        <location evidence="1 10">Cell membrane</location>
        <topology evidence="1 10">Multi-pass membrane protein</topology>
    </subcellularLocation>
</comment>